<proteinExistence type="predicted"/>
<accession>A0A917SWX7</accession>
<dbReference type="RefSeq" id="WP_188941353.1">
    <property type="nucleotide sequence ID" value="NZ_BMNA01000003.1"/>
</dbReference>
<evidence type="ECO:0000313" key="3">
    <source>
        <dbReference type="Proteomes" id="UP000655208"/>
    </source>
</evidence>
<reference evidence="2" key="2">
    <citation type="submission" date="2020-09" db="EMBL/GenBank/DDBJ databases">
        <authorList>
            <person name="Sun Q."/>
            <person name="Zhou Y."/>
        </authorList>
    </citation>
    <scope>NUCLEOTIDE SEQUENCE</scope>
    <source>
        <strain evidence="2">CGMCC 4.7308</strain>
    </source>
</reference>
<reference evidence="2" key="1">
    <citation type="journal article" date="2014" name="Int. J. Syst. Evol. Microbiol.">
        <title>Complete genome sequence of Corynebacterium casei LMG S-19264T (=DSM 44701T), isolated from a smear-ripened cheese.</title>
        <authorList>
            <consortium name="US DOE Joint Genome Institute (JGI-PGF)"/>
            <person name="Walter F."/>
            <person name="Albersmeier A."/>
            <person name="Kalinowski J."/>
            <person name="Ruckert C."/>
        </authorList>
    </citation>
    <scope>NUCLEOTIDE SEQUENCE</scope>
    <source>
        <strain evidence="2">CGMCC 4.7308</strain>
    </source>
</reference>
<organism evidence="2 3">
    <name type="scientific">Nakamurella endophytica</name>
    <dbReference type="NCBI Taxonomy" id="1748367"/>
    <lineage>
        <taxon>Bacteria</taxon>
        <taxon>Bacillati</taxon>
        <taxon>Actinomycetota</taxon>
        <taxon>Actinomycetes</taxon>
        <taxon>Nakamurellales</taxon>
        <taxon>Nakamurellaceae</taxon>
        <taxon>Nakamurella</taxon>
    </lineage>
</organism>
<gene>
    <name evidence="2" type="ORF">GCM10011594_20140</name>
</gene>
<dbReference type="AlphaFoldDB" id="A0A917SWX7"/>
<dbReference type="EMBL" id="BMNA01000003">
    <property type="protein sequence ID" value="GGM00064.1"/>
    <property type="molecule type" value="Genomic_DNA"/>
</dbReference>
<evidence type="ECO:0000256" key="1">
    <source>
        <dbReference type="SAM" id="MobiDB-lite"/>
    </source>
</evidence>
<sequence>MTESGTAGTPVPDSAMDTGSDAGAPGEHLPPEPLSGEDEQLLAALQDGAGDGGGDGAEPAVEDSPAVAEAADDDSVLPVTDTGAGTGEPAADPLTPTFTEPVQD</sequence>
<feature type="region of interest" description="Disordered" evidence="1">
    <location>
        <begin position="1"/>
        <end position="104"/>
    </location>
</feature>
<protein>
    <submittedName>
        <fullName evidence="2">Uncharacterized protein</fullName>
    </submittedName>
</protein>
<name>A0A917SWX7_9ACTN</name>
<evidence type="ECO:0000313" key="2">
    <source>
        <dbReference type="EMBL" id="GGM00064.1"/>
    </source>
</evidence>
<keyword evidence="3" id="KW-1185">Reference proteome</keyword>
<dbReference type="Proteomes" id="UP000655208">
    <property type="component" value="Unassembled WGS sequence"/>
</dbReference>
<comment type="caution">
    <text evidence="2">The sequence shown here is derived from an EMBL/GenBank/DDBJ whole genome shotgun (WGS) entry which is preliminary data.</text>
</comment>